<dbReference type="Proteomes" id="UP000629371">
    <property type="component" value="Unassembled WGS sequence"/>
</dbReference>
<evidence type="ECO:0000313" key="2">
    <source>
        <dbReference type="EMBL" id="MBL1093373.1"/>
    </source>
</evidence>
<name>A0ABS1N071_9ACTN</name>
<keyword evidence="3" id="KW-1185">Reference proteome</keyword>
<gene>
    <name evidence="2" type="ORF">JK360_29265</name>
</gene>
<organism evidence="2 3">
    <name type="scientific">Streptomyces siderophoricus</name>
    <dbReference type="NCBI Taxonomy" id="2802281"/>
    <lineage>
        <taxon>Bacteria</taxon>
        <taxon>Bacillati</taxon>
        <taxon>Actinomycetota</taxon>
        <taxon>Actinomycetes</taxon>
        <taxon>Kitasatosporales</taxon>
        <taxon>Streptomycetaceae</taxon>
        <taxon>Streptomyces</taxon>
    </lineage>
</organism>
<protein>
    <submittedName>
        <fullName evidence="2">Uncharacterized protein</fullName>
    </submittedName>
</protein>
<reference evidence="2 3" key="1">
    <citation type="submission" date="2021-01" db="EMBL/GenBank/DDBJ databases">
        <title>WGS of actinomycetes isolated from Thailand.</title>
        <authorList>
            <person name="Thawai C."/>
        </authorList>
    </citation>
    <scope>NUCLEOTIDE SEQUENCE [LARGE SCALE GENOMIC DNA]</scope>
    <source>
        <strain evidence="2 3">CH9-7</strain>
    </source>
</reference>
<evidence type="ECO:0000256" key="1">
    <source>
        <dbReference type="SAM" id="Phobius"/>
    </source>
</evidence>
<proteinExistence type="predicted"/>
<dbReference type="RefSeq" id="WP_201809126.1">
    <property type="nucleotide sequence ID" value="NZ_JAERRI010000019.1"/>
</dbReference>
<accession>A0ABS1N071</accession>
<feature type="transmembrane region" description="Helical" evidence="1">
    <location>
        <begin position="120"/>
        <end position="139"/>
    </location>
</feature>
<sequence length="261" mass="29677">MAQAEVDEVELGLKGSVRVLKFFVVAFALVTLLGTAWLAWFDSRRLRMTDDFAAIAGTAILALLVTAFVEVHLYMKKAKEALTEYAGVAEEEAGDWPHRMMFKGRDVGEYVRGLAGVTRVWGLVTSVLTGNLVLITLWAGVDQHGPARWLAWFSFLSTGYGFVFVTVVALLKVTFDGEDNLQLFWQIHTTQRRIWQAARGRREAELRERVTERQLNYLASQLRNGSLPPMLARQRFQVVPPDRLEEFTRTLHARVSRHQSR</sequence>
<keyword evidence="1" id="KW-0812">Transmembrane</keyword>
<feature type="transmembrane region" description="Helical" evidence="1">
    <location>
        <begin position="20"/>
        <end position="40"/>
    </location>
</feature>
<feature type="transmembrane region" description="Helical" evidence="1">
    <location>
        <begin position="151"/>
        <end position="171"/>
    </location>
</feature>
<keyword evidence="1" id="KW-0472">Membrane</keyword>
<dbReference type="EMBL" id="JAERRI010000019">
    <property type="protein sequence ID" value="MBL1093373.1"/>
    <property type="molecule type" value="Genomic_DNA"/>
</dbReference>
<feature type="transmembrane region" description="Helical" evidence="1">
    <location>
        <begin position="52"/>
        <end position="75"/>
    </location>
</feature>
<comment type="caution">
    <text evidence="2">The sequence shown here is derived from an EMBL/GenBank/DDBJ whole genome shotgun (WGS) entry which is preliminary data.</text>
</comment>
<evidence type="ECO:0000313" key="3">
    <source>
        <dbReference type="Proteomes" id="UP000629371"/>
    </source>
</evidence>
<keyword evidence="1" id="KW-1133">Transmembrane helix</keyword>